<comment type="caution">
    <text evidence="2">The sequence shown here is derived from an EMBL/GenBank/DDBJ whole genome shotgun (WGS) entry which is preliminary data.</text>
</comment>
<dbReference type="Proteomes" id="UP001149400">
    <property type="component" value="Unassembled WGS sequence"/>
</dbReference>
<dbReference type="Gene3D" id="3.30.1330.60">
    <property type="entry name" value="OmpA-like domain"/>
    <property type="match status" value="1"/>
</dbReference>
<keyword evidence="1" id="KW-0812">Transmembrane</keyword>
<evidence type="ECO:0000313" key="3">
    <source>
        <dbReference type="Proteomes" id="UP001149400"/>
    </source>
</evidence>
<dbReference type="EMBL" id="JAJUBC010000007">
    <property type="protein sequence ID" value="MDD1793155.1"/>
    <property type="molecule type" value="Genomic_DNA"/>
</dbReference>
<dbReference type="PANTHER" id="PTHR30329">
    <property type="entry name" value="STATOR ELEMENT OF FLAGELLAR MOTOR COMPLEX"/>
    <property type="match status" value="1"/>
</dbReference>
<evidence type="ECO:0000313" key="2">
    <source>
        <dbReference type="EMBL" id="MDD1793155.1"/>
    </source>
</evidence>
<dbReference type="InterPro" id="IPR050330">
    <property type="entry name" value="Bact_OuterMem_StrucFunc"/>
</dbReference>
<proteinExistence type="predicted"/>
<evidence type="ECO:0000256" key="1">
    <source>
        <dbReference type="SAM" id="Phobius"/>
    </source>
</evidence>
<accession>A0ABT5QYZ4</accession>
<dbReference type="SUPFAM" id="SSF103088">
    <property type="entry name" value="OmpA-like"/>
    <property type="match status" value="1"/>
</dbReference>
<name>A0ABT5QYZ4_9GAMM</name>
<organism evidence="2 3">
    <name type="scientific">Enterovibrio gelatinilyticus</name>
    <dbReference type="NCBI Taxonomy" id="2899819"/>
    <lineage>
        <taxon>Bacteria</taxon>
        <taxon>Pseudomonadati</taxon>
        <taxon>Pseudomonadota</taxon>
        <taxon>Gammaproteobacteria</taxon>
        <taxon>Vibrionales</taxon>
        <taxon>Vibrionaceae</taxon>
        <taxon>Enterovibrio</taxon>
    </lineage>
</organism>
<protein>
    <submittedName>
        <fullName evidence="2">OmpA family protein</fullName>
    </submittedName>
</protein>
<keyword evidence="3" id="KW-1185">Reference proteome</keyword>
<feature type="transmembrane region" description="Helical" evidence="1">
    <location>
        <begin position="20"/>
        <end position="40"/>
    </location>
</feature>
<keyword evidence="1" id="KW-0472">Membrane</keyword>
<dbReference type="InterPro" id="IPR036737">
    <property type="entry name" value="OmpA-like_sf"/>
</dbReference>
<reference evidence="2" key="1">
    <citation type="submission" date="2021-12" db="EMBL/GenBank/DDBJ databases">
        <title>Enterovibrio ZSDZ35 sp. nov. and Enterovibrio ZSDZ42 sp. nov., isolated from coastal seawater in Qingdao.</title>
        <authorList>
            <person name="Zhang P."/>
        </authorList>
    </citation>
    <scope>NUCLEOTIDE SEQUENCE</scope>
    <source>
        <strain evidence="2">ZSDZ42</strain>
    </source>
</reference>
<dbReference type="PANTHER" id="PTHR30329:SF21">
    <property type="entry name" value="LIPOPROTEIN YIAD-RELATED"/>
    <property type="match status" value="1"/>
</dbReference>
<sequence>MSNVFGKRSSASDGGDHWMSVSDLMAGLMMVFLFISVALMRDAMNERDKIKEVAVTYEKTQEAIYLALVREFSEDLEKWGAEIDRNSLSLNFTAPDVLFANGKSDLTNTFELILSDFFPRYLEVLNEYKPSIQEIKIEGHTSSRWNHDSTDYEAYFNNMNLSQSRTRAVLGYVMNLDLVIKDPFTYSWVKQYVAAVGYSSSKVLKNKHGVELAQRSRRVSFRVITNAEEQIRKILGGAE</sequence>
<gene>
    <name evidence="2" type="ORF">LRP50_08465</name>
</gene>
<keyword evidence="1" id="KW-1133">Transmembrane helix</keyword>
<dbReference type="RefSeq" id="WP_274164019.1">
    <property type="nucleotide sequence ID" value="NZ_JAJUBC010000007.1"/>
</dbReference>